<evidence type="ECO:0000259" key="2">
    <source>
        <dbReference type="Pfam" id="PF14317"/>
    </source>
</evidence>
<keyword evidence="1" id="KW-0472">Membrane</keyword>
<keyword evidence="1" id="KW-0812">Transmembrane</keyword>
<dbReference type="eggNOG" id="ENOG502ZGP5">
    <property type="taxonomic scope" value="Bacteria"/>
</dbReference>
<organism evidence="3 4">
    <name type="scientific">Kordia algicida OT-1</name>
    <dbReference type="NCBI Taxonomy" id="391587"/>
    <lineage>
        <taxon>Bacteria</taxon>
        <taxon>Pseudomonadati</taxon>
        <taxon>Bacteroidota</taxon>
        <taxon>Flavobacteriia</taxon>
        <taxon>Flavobacteriales</taxon>
        <taxon>Flavobacteriaceae</taxon>
        <taxon>Kordia</taxon>
    </lineage>
</organism>
<dbReference type="OrthoDB" id="1437393at2"/>
<proteinExistence type="predicted"/>
<dbReference type="HOGENOM" id="CLU_1774974_0_0_10"/>
<reference evidence="3 4" key="1">
    <citation type="journal article" date="2011" name="J. Bacteriol.">
        <title>Genome sequence of the algicidal bacterium Kordia algicida OT-1.</title>
        <authorList>
            <person name="Lee H.S."/>
            <person name="Kang S.G."/>
            <person name="Kwon K.K."/>
            <person name="Lee J.H."/>
            <person name="Kim S.J."/>
        </authorList>
    </citation>
    <scope>NUCLEOTIDE SEQUENCE [LARGE SCALE GENOMIC DNA]</scope>
    <source>
        <strain evidence="3 4">OT-1</strain>
    </source>
</reference>
<protein>
    <recommendedName>
        <fullName evidence="2">YcxB-like C-terminal domain-containing protein</fullName>
    </recommendedName>
</protein>
<feature type="transmembrane region" description="Helical" evidence="1">
    <location>
        <begin position="48"/>
        <end position="69"/>
    </location>
</feature>
<gene>
    <name evidence="3" type="ORF">KAOT1_04807</name>
</gene>
<dbReference type="AlphaFoldDB" id="A9CTZ5"/>
<dbReference type="Pfam" id="PF14317">
    <property type="entry name" value="YcxB"/>
    <property type="match status" value="1"/>
</dbReference>
<feature type="transmembrane region" description="Helical" evidence="1">
    <location>
        <begin position="25"/>
        <end position="42"/>
    </location>
</feature>
<evidence type="ECO:0000256" key="1">
    <source>
        <dbReference type="SAM" id="Phobius"/>
    </source>
</evidence>
<evidence type="ECO:0000313" key="4">
    <source>
        <dbReference type="Proteomes" id="UP000002945"/>
    </source>
</evidence>
<dbReference type="Proteomes" id="UP000002945">
    <property type="component" value="Unassembled WGS sequence"/>
</dbReference>
<name>A9CTZ5_9FLAO</name>
<keyword evidence="1" id="KW-1133">Transmembrane helix</keyword>
<accession>A9CTZ5</accession>
<dbReference type="STRING" id="391587.KAOT1_04807"/>
<keyword evidence="4" id="KW-1185">Reference proteome</keyword>
<dbReference type="InterPro" id="IPR025588">
    <property type="entry name" value="YcxB-like_C"/>
</dbReference>
<evidence type="ECO:0000313" key="3">
    <source>
        <dbReference type="EMBL" id="EDP94162.1"/>
    </source>
</evidence>
<comment type="caution">
    <text evidence="3">The sequence shown here is derived from an EMBL/GenBank/DDBJ whole genome shotgun (WGS) entry which is preliminary data.</text>
</comment>
<sequence length="146" mass="17673">MIATKAYHLTKKTYRNIFFSKMKRNILQLIPFLLFFTLLFGWQTTRFIALYSVVALILVGFCMLLWFFFKNLTPFFNKTELQFNDQQFQLTKNNGTSTWSFSSIRNVVVHEEYWLIYLTINSYVYVPKNIFYTEEDFKKFKSRLNV</sequence>
<dbReference type="EMBL" id="ABIB01000026">
    <property type="protein sequence ID" value="EDP94162.1"/>
    <property type="molecule type" value="Genomic_DNA"/>
</dbReference>
<feature type="domain" description="YcxB-like C-terminal" evidence="2">
    <location>
        <begin position="83"/>
        <end position="141"/>
    </location>
</feature>